<dbReference type="PANTHER" id="PTHR23240">
    <property type="entry name" value="DNA CROSS-LINK REPAIR PROTEIN PSO2/SNM1-RELATED"/>
    <property type="match status" value="1"/>
</dbReference>
<evidence type="ECO:0000256" key="4">
    <source>
        <dbReference type="ARBA" id="ARBA00022759"/>
    </source>
</evidence>
<dbReference type="GO" id="GO:0006310">
    <property type="term" value="P:DNA recombination"/>
    <property type="evidence" value="ECO:0007669"/>
    <property type="project" value="UniProtKB-KW"/>
</dbReference>
<keyword evidence="6" id="KW-0378">Hydrolase</keyword>
<evidence type="ECO:0000256" key="11">
    <source>
        <dbReference type="ARBA" id="ARBA00039759"/>
    </source>
</evidence>
<evidence type="ECO:0000256" key="3">
    <source>
        <dbReference type="ARBA" id="ARBA00022722"/>
    </source>
</evidence>
<keyword evidence="9" id="KW-0234">DNA repair</keyword>
<keyword evidence="16" id="KW-1185">Reference proteome</keyword>
<evidence type="ECO:0000313" key="15">
    <source>
        <dbReference type="EMBL" id="EMC98741.1"/>
    </source>
</evidence>
<evidence type="ECO:0000259" key="14">
    <source>
        <dbReference type="Pfam" id="PF07522"/>
    </source>
</evidence>
<dbReference type="InterPro" id="IPR011084">
    <property type="entry name" value="DRMBL"/>
</dbReference>
<dbReference type="GeneID" id="19113384"/>
<feature type="compositionally biased region" description="Basic and acidic residues" evidence="13">
    <location>
        <begin position="777"/>
        <end position="786"/>
    </location>
</feature>
<feature type="region of interest" description="Disordered" evidence="13">
    <location>
        <begin position="427"/>
        <end position="448"/>
    </location>
</feature>
<evidence type="ECO:0000256" key="7">
    <source>
        <dbReference type="ARBA" id="ARBA00022839"/>
    </source>
</evidence>
<feature type="compositionally biased region" description="Low complexity" evidence="13">
    <location>
        <begin position="526"/>
        <end position="538"/>
    </location>
</feature>
<keyword evidence="7" id="KW-0269">Exonuclease</keyword>
<keyword evidence="4" id="KW-0255">Endonuclease</keyword>
<dbReference type="Proteomes" id="UP000011761">
    <property type="component" value="Unassembled WGS sequence"/>
</dbReference>
<dbReference type="KEGG" id="bcom:BAUCODRAFT_379459"/>
<dbReference type="RefSeq" id="XP_007673907.1">
    <property type="nucleotide sequence ID" value="XM_007675717.1"/>
</dbReference>
<dbReference type="PANTHER" id="PTHR23240:SF8">
    <property type="entry name" value="PROTEIN ARTEMIS"/>
    <property type="match status" value="1"/>
</dbReference>
<evidence type="ECO:0000256" key="6">
    <source>
        <dbReference type="ARBA" id="ARBA00022801"/>
    </source>
</evidence>
<evidence type="ECO:0000256" key="8">
    <source>
        <dbReference type="ARBA" id="ARBA00023172"/>
    </source>
</evidence>
<dbReference type="GO" id="GO:0003684">
    <property type="term" value="F:damaged DNA binding"/>
    <property type="evidence" value="ECO:0007669"/>
    <property type="project" value="TreeGrafter"/>
</dbReference>
<feature type="compositionally biased region" description="Polar residues" evidence="13">
    <location>
        <begin position="581"/>
        <end position="601"/>
    </location>
</feature>
<feature type="region of interest" description="Disordered" evidence="13">
    <location>
        <begin position="807"/>
        <end position="833"/>
    </location>
</feature>
<feature type="compositionally biased region" description="Basic and acidic residues" evidence="13">
    <location>
        <begin position="603"/>
        <end position="623"/>
    </location>
</feature>
<comment type="subcellular location">
    <subcellularLocation>
        <location evidence="1">Nucleus</location>
    </subcellularLocation>
</comment>
<keyword evidence="3" id="KW-0540">Nuclease</keyword>
<keyword evidence="5" id="KW-0227">DNA damage</keyword>
<proteinExistence type="inferred from homology"/>
<dbReference type="Pfam" id="PF23023">
    <property type="entry name" value="Anti-Pycsar_Apyc1"/>
    <property type="match status" value="1"/>
</dbReference>
<evidence type="ECO:0000256" key="9">
    <source>
        <dbReference type="ARBA" id="ARBA00023204"/>
    </source>
</evidence>
<dbReference type="OrthoDB" id="5561659at2759"/>
<feature type="compositionally biased region" description="Basic and acidic residues" evidence="13">
    <location>
        <begin position="749"/>
        <end position="760"/>
    </location>
</feature>
<dbReference type="Pfam" id="PF07522">
    <property type="entry name" value="DRMBL"/>
    <property type="match status" value="1"/>
</dbReference>
<accession>M2MPQ5</accession>
<dbReference type="GO" id="GO:0004519">
    <property type="term" value="F:endonuclease activity"/>
    <property type="evidence" value="ECO:0007669"/>
    <property type="project" value="UniProtKB-KW"/>
</dbReference>
<keyword evidence="10" id="KW-0539">Nucleus</keyword>
<feature type="domain" description="DNA repair metallo-beta-lactamase" evidence="14">
    <location>
        <begin position="452"/>
        <end position="479"/>
    </location>
</feature>
<sequence length="833" mass="92532">MSTFDGVVKEFPDIRIDCFTQPGALACFLSHVHSDHLRGLESFRSPFIYCSPATRDILLRLEKYPHRMNFAKGILESRKQTYKHLAKLLKPIPLETPTTIELTPGNSIRVTLFNANHCVGAVCFLIEGSGKAIFYSGDVRAENWWVNLLIRNPFIIPYVPSPTHGGPPLKQLDCIYLDTTFAVKDEPYKQFPSKAEGLSELLLAVSKYPKDTVYYFDAWTFGYEEVWLALSSFLDSQVHVDDYRYGLYRAVANSQETKAAEAPKLMGFHCGNHFQKGCLTLQSARLHSCERGTGCEVWQKDYVRITPIISRHDGVEILEVGAGGGLGDISAHHELEVFDAALVGQLIALCAIKLQGQPQLLAKVTDMLSHLISQRATSISLDKSGFINDCLGAPEHGEDRYGEAEELPLERLVPALAKLVTKRALSRDGGSPVNKSGVTGPRPDGLPRQVTFPYSRHSSYNELCELVDAFNPKDIHPCTVDEAHWTAANSMAFLFGHLYHHLPSFSHDQQMFKKRKLEPMSADIVSSRQQSGSRNGSRAKADELEEDHDGSRQIPALDRPLDHITWSGSPATEHRDESFENMPSDTLAISTSGVGSPNNPQHDPFREGLHKASFPGRHEDPPRQAKRQKVAKGSIECGRLSPPSAQTRSRSDGARSASPAVDATDDMKVLELPQKLYEHAAQSAPSAQRGRTAAMYLPKGRLPGDWLHERLQTHQRRQHAGDASGDGHSSVTEVAKQIKRRPKISSVATDERVSPQHDMHYNPPSQRPPSRLSRTGQDQRKPKLESTETLPEASRIARRQKAFSAALNEDGADWSSISLVSTWGGHQVREEEL</sequence>
<dbReference type="SUPFAM" id="SSF56281">
    <property type="entry name" value="Metallo-hydrolase/oxidoreductase"/>
    <property type="match status" value="1"/>
</dbReference>
<dbReference type="STRING" id="717646.M2MPQ5"/>
<dbReference type="GO" id="GO:0000723">
    <property type="term" value="P:telomere maintenance"/>
    <property type="evidence" value="ECO:0007669"/>
    <property type="project" value="TreeGrafter"/>
</dbReference>
<name>M2MPQ5_BAUPA</name>
<dbReference type="Gene3D" id="3.60.15.10">
    <property type="entry name" value="Ribonuclease Z/Hydroxyacylglutathione hydrolase-like"/>
    <property type="match status" value="1"/>
</dbReference>
<feature type="region of interest" description="Disordered" evidence="13">
    <location>
        <begin position="713"/>
        <end position="795"/>
    </location>
</feature>
<dbReference type="HOGENOM" id="CLU_013294_1_1_1"/>
<dbReference type="EMBL" id="KB445552">
    <property type="protein sequence ID" value="EMC98741.1"/>
    <property type="molecule type" value="Genomic_DNA"/>
</dbReference>
<dbReference type="GO" id="GO:0035312">
    <property type="term" value="F:5'-3' DNA exonuclease activity"/>
    <property type="evidence" value="ECO:0007669"/>
    <property type="project" value="TreeGrafter"/>
</dbReference>
<dbReference type="InterPro" id="IPR036866">
    <property type="entry name" value="RibonucZ/Hydroxyglut_hydro"/>
</dbReference>
<dbReference type="GO" id="GO:0006303">
    <property type="term" value="P:double-strand break repair via nonhomologous end joining"/>
    <property type="evidence" value="ECO:0007669"/>
    <property type="project" value="TreeGrafter"/>
</dbReference>
<dbReference type="GO" id="GO:0005634">
    <property type="term" value="C:nucleus"/>
    <property type="evidence" value="ECO:0007669"/>
    <property type="project" value="UniProtKB-SubCell"/>
</dbReference>
<reference evidence="15 16" key="1">
    <citation type="journal article" date="2012" name="PLoS Pathog.">
        <title>Diverse lifestyles and strategies of plant pathogenesis encoded in the genomes of eighteen Dothideomycetes fungi.</title>
        <authorList>
            <person name="Ohm R.A."/>
            <person name="Feau N."/>
            <person name="Henrissat B."/>
            <person name="Schoch C.L."/>
            <person name="Horwitz B.A."/>
            <person name="Barry K.W."/>
            <person name="Condon B.J."/>
            <person name="Copeland A.C."/>
            <person name="Dhillon B."/>
            <person name="Glaser F."/>
            <person name="Hesse C.N."/>
            <person name="Kosti I."/>
            <person name="LaButti K."/>
            <person name="Lindquist E.A."/>
            <person name="Lucas S."/>
            <person name="Salamov A.A."/>
            <person name="Bradshaw R.E."/>
            <person name="Ciuffetti L."/>
            <person name="Hamelin R.C."/>
            <person name="Kema G.H.J."/>
            <person name="Lawrence C."/>
            <person name="Scott J.A."/>
            <person name="Spatafora J.W."/>
            <person name="Turgeon B.G."/>
            <person name="de Wit P.J.G.M."/>
            <person name="Zhong S."/>
            <person name="Goodwin S.B."/>
            <person name="Grigoriev I.V."/>
        </authorList>
    </citation>
    <scope>NUCLEOTIDE SEQUENCE [LARGE SCALE GENOMIC DNA]</scope>
    <source>
        <strain evidence="15 16">UAMH 10762</strain>
    </source>
</reference>
<evidence type="ECO:0000256" key="1">
    <source>
        <dbReference type="ARBA" id="ARBA00004123"/>
    </source>
</evidence>
<dbReference type="eggNOG" id="KOG1361">
    <property type="taxonomic scope" value="Eukaryota"/>
</dbReference>
<feature type="region of interest" description="Disordered" evidence="13">
    <location>
        <begin position="520"/>
        <end position="666"/>
    </location>
</feature>
<gene>
    <name evidence="15" type="ORF">BAUCODRAFT_379459</name>
</gene>
<dbReference type="GO" id="GO:0036297">
    <property type="term" value="P:interstrand cross-link repair"/>
    <property type="evidence" value="ECO:0007669"/>
    <property type="project" value="TreeGrafter"/>
</dbReference>
<keyword evidence="8" id="KW-0233">DNA recombination</keyword>
<evidence type="ECO:0000256" key="5">
    <source>
        <dbReference type="ARBA" id="ARBA00022763"/>
    </source>
</evidence>
<evidence type="ECO:0000313" key="16">
    <source>
        <dbReference type="Proteomes" id="UP000011761"/>
    </source>
</evidence>
<dbReference type="AlphaFoldDB" id="M2MPQ5"/>
<evidence type="ECO:0000256" key="10">
    <source>
        <dbReference type="ARBA" id="ARBA00023242"/>
    </source>
</evidence>
<evidence type="ECO:0000256" key="2">
    <source>
        <dbReference type="ARBA" id="ARBA00010304"/>
    </source>
</evidence>
<protein>
    <recommendedName>
        <fullName evidence="11">Protein artemis</fullName>
    </recommendedName>
    <alternativeName>
        <fullName evidence="12">DNA cross-link repair 1C protein</fullName>
    </alternativeName>
</protein>
<comment type="similarity">
    <text evidence="2">Belongs to the DNA repair metallo-beta-lactamase (DRMBL) family.</text>
</comment>
<evidence type="ECO:0000256" key="12">
    <source>
        <dbReference type="ARBA" id="ARBA00042677"/>
    </source>
</evidence>
<evidence type="ECO:0000256" key="13">
    <source>
        <dbReference type="SAM" id="MobiDB-lite"/>
    </source>
</evidence>
<organism evidence="15 16">
    <name type="scientific">Baudoinia panamericana (strain UAMH 10762)</name>
    <name type="common">Angels' share fungus</name>
    <name type="synonym">Baudoinia compniacensis (strain UAMH 10762)</name>
    <dbReference type="NCBI Taxonomy" id="717646"/>
    <lineage>
        <taxon>Eukaryota</taxon>
        <taxon>Fungi</taxon>
        <taxon>Dikarya</taxon>
        <taxon>Ascomycota</taxon>
        <taxon>Pezizomycotina</taxon>
        <taxon>Dothideomycetes</taxon>
        <taxon>Dothideomycetidae</taxon>
        <taxon>Mycosphaerellales</taxon>
        <taxon>Teratosphaeriaceae</taxon>
        <taxon>Baudoinia</taxon>
    </lineage>
</organism>